<reference evidence="5" key="2">
    <citation type="journal article" date="2023" name="Proc. Natl. Acad. Sci. U.S.A.">
        <title>A global phylogenomic analysis of the shiitake genus Lentinula.</title>
        <authorList>
            <person name="Sierra-Patev S."/>
            <person name="Min B."/>
            <person name="Naranjo-Ortiz M."/>
            <person name="Looney B."/>
            <person name="Konkel Z."/>
            <person name="Slot J.C."/>
            <person name="Sakamoto Y."/>
            <person name="Steenwyk J.L."/>
            <person name="Rokas A."/>
            <person name="Carro J."/>
            <person name="Camarero S."/>
            <person name="Ferreira P."/>
            <person name="Molpeceres G."/>
            <person name="Ruiz-Duenas F.J."/>
            <person name="Serrano A."/>
            <person name="Henrissat B."/>
            <person name="Drula E."/>
            <person name="Hughes K.W."/>
            <person name="Mata J.L."/>
            <person name="Ishikawa N.K."/>
            <person name="Vargas-Isla R."/>
            <person name="Ushijima S."/>
            <person name="Smith C.A."/>
            <person name="Donoghue J."/>
            <person name="Ahrendt S."/>
            <person name="Andreopoulos W."/>
            <person name="He G."/>
            <person name="LaButti K."/>
            <person name="Lipzen A."/>
            <person name="Ng V."/>
            <person name="Riley R."/>
            <person name="Sandor L."/>
            <person name="Barry K."/>
            <person name="Martinez A.T."/>
            <person name="Xiao Y."/>
            <person name="Gibbons J.G."/>
            <person name="Terashima K."/>
            <person name="Grigoriev I.V."/>
            <person name="Hibbett D."/>
        </authorList>
    </citation>
    <scope>NUCLEOTIDE SEQUENCE</scope>
    <source>
        <strain evidence="5">ET3784</strain>
    </source>
</reference>
<proteinExistence type="predicted"/>
<dbReference type="AlphaFoldDB" id="A0AA38JQ64"/>
<evidence type="ECO:0000256" key="2">
    <source>
        <dbReference type="ARBA" id="ARBA00022603"/>
    </source>
</evidence>
<dbReference type="Gene3D" id="3.90.120.10">
    <property type="entry name" value="DNA Methylase, subunit A, domain 2"/>
    <property type="match status" value="1"/>
</dbReference>
<organism evidence="5 6">
    <name type="scientific">Lentinula guzmanii</name>
    <dbReference type="NCBI Taxonomy" id="2804957"/>
    <lineage>
        <taxon>Eukaryota</taxon>
        <taxon>Fungi</taxon>
        <taxon>Dikarya</taxon>
        <taxon>Basidiomycota</taxon>
        <taxon>Agaricomycotina</taxon>
        <taxon>Agaricomycetes</taxon>
        <taxon>Agaricomycetidae</taxon>
        <taxon>Agaricales</taxon>
        <taxon>Marasmiineae</taxon>
        <taxon>Omphalotaceae</taxon>
        <taxon>Lentinula</taxon>
    </lineage>
</organism>
<dbReference type="GO" id="GO:0003677">
    <property type="term" value="F:DNA binding"/>
    <property type="evidence" value="ECO:0007669"/>
    <property type="project" value="TreeGrafter"/>
</dbReference>
<dbReference type="SUPFAM" id="SSF53335">
    <property type="entry name" value="S-adenosyl-L-methionine-dependent methyltransferases"/>
    <property type="match status" value="1"/>
</dbReference>
<dbReference type="GO" id="GO:0003886">
    <property type="term" value="F:DNA (cytosine-5-)-methyltransferase activity"/>
    <property type="evidence" value="ECO:0007669"/>
    <property type="project" value="UniProtKB-EC"/>
</dbReference>
<dbReference type="PANTHER" id="PTHR10629">
    <property type="entry name" value="CYTOSINE-SPECIFIC METHYLTRANSFERASE"/>
    <property type="match status" value="1"/>
</dbReference>
<reference evidence="5" key="1">
    <citation type="submission" date="2022-08" db="EMBL/GenBank/DDBJ databases">
        <authorList>
            <consortium name="DOE Joint Genome Institute"/>
            <person name="Min B."/>
            <person name="Sierra-Patev S."/>
            <person name="Naranjo-Ortiz M."/>
            <person name="Looney B."/>
            <person name="Konkel Z."/>
            <person name="Slot J.C."/>
            <person name="Sakamoto Y."/>
            <person name="Steenwyk J.L."/>
            <person name="Rokas A."/>
            <person name="Carro J."/>
            <person name="Camarero S."/>
            <person name="Ferreira P."/>
            <person name="Molpeceres G."/>
            <person name="Ruiz-duenas F.J."/>
            <person name="Serrano A."/>
            <person name="Henrissat B."/>
            <person name="Drula E."/>
            <person name="Hughes K.W."/>
            <person name="Mata J.L."/>
            <person name="Ishikawa N.K."/>
            <person name="Vargas-Isla R."/>
            <person name="Ushijima S."/>
            <person name="Smith C.A."/>
            <person name="Ahrendt S."/>
            <person name="Andreopoulos W."/>
            <person name="He G."/>
            <person name="LaButti K."/>
            <person name="Lipzen A."/>
            <person name="Ng V."/>
            <person name="Riley R."/>
            <person name="Sandor L."/>
            <person name="Barry K."/>
            <person name="Martinez A.T."/>
            <person name="Xiao Y."/>
            <person name="Gibbons J.G."/>
            <person name="Terashima K."/>
            <person name="Hibbett D.S."/>
            <person name="Grigoriev I.V."/>
        </authorList>
    </citation>
    <scope>NUCLEOTIDE SEQUENCE</scope>
    <source>
        <strain evidence="5">ET3784</strain>
    </source>
</reference>
<dbReference type="PANTHER" id="PTHR10629:SF52">
    <property type="entry name" value="DNA (CYTOSINE-5)-METHYLTRANSFERASE 1"/>
    <property type="match status" value="1"/>
</dbReference>
<keyword evidence="6" id="KW-1185">Reference proteome</keyword>
<dbReference type="InterPro" id="IPR031303">
    <property type="entry name" value="C5_meth_CS"/>
</dbReference>
<gene>
    <name evidence="5" type="ORF">DFJ43DRAFT_966100</name>
</gene>
<feature type="non-terminal residue" evidence="5">
    <location>
        <position position="63"/>
    </location>
</feature>
<dbReference type="PROSITE" id="PS00095">
    <property type="entry name" value="C5_MTASE_2"/>
    <property type="match status" value="1"/>
</dbReference>
<dbReference type="InterPro" id="IPR050390">
    <property type="entry name" value="C5-Methyltransferase"/>
</dbReference>
<evidence type="ECO:0000313" key="6">
    <source>
        <dbReference type="Proteomes" id="UP001176059"/>
    </source>
</evidence>
<comment type="caution">
    <text evidence="5">The sequence shown here is derived from an EMBL/GenBank/DDBJ whole genome shotgun (WGS) entry which is preliminary data.</text>
</comment>
<dbReference type="GO" id="GO:0044027">
    <property type="term" value="P:negative regulation of gene expression via chromosomal CpG island methylation"/>
    <property type="evidence" value="ECO:0007669"/>
    <property type="project" value="TreeGrafter"/>
</dbReference>
<dbReference type="EC" id="2.1.1.37" evidence="1"/>
<dbReference type="Pfam" id="PF00145">
    <property type="entry name" value="DNA_methylase"/>
    <property type="match status" value="1"/>
</dbReference>
<evidence type="ECO:0000256" key="3">
    <source>
        <dbReference type="ARBA" id="ARBA00022679"/>
    </source>
</evidence>
<keyword evidence="4" id="KW-0949">S-adenosyl-L-methionine</keyword>
<keyword evidence="2" id="KW-0489">Methyltransferase</keyword>
<protein>
    <recommendedName>
        <fullName evidence="1">DNA (cytosine-5-)-methyltransferase</fullName>
        <ecNumber evidence="1">2.1.1.37</ecNumber>
    </recommendedName>
</protein>
<evidence type="ECO:0000256" key="4">
    <source>
        <dbReference type="ARBA" id="ARBA00022691"/>
    </source>
</evidence>
<feature type="non-terminal residue" evidence="5">
    <location>
        <position position="1"/>
    </location>
</feature>
<dbReference type="GO" id="GO:0005634">
    <property type="term" value="C:nucleus"/>
    <property type="evidence" value="ECO:0007669"/>
    <property type="project" value="TreeGrafter"/>
</dbReference>
<sequence>QKRIITAREVSRCQGFPDRYIFLKADDLKDDIRRAYKQIGNAVPVPLALALGQSLSDALISSW</sequence>
<dbReference type="GO" id="GO:0032259">
    <property type="term" value="P:methylation"/>
    <property type="evidence" value="ECO:0007669"/>
    <property type="project" value="UniProtKB-KW"/>
</dbReference>
<dbReference type="InterPro" id="IPR029063">
    <property type="entry name" value="SAM-dependent_MTases_sf"/>
</dbReference>
<accession>A0AA38JQ64</accession>
<dbReference type="EMBL" id="JANVFO010000015">
    <property type="protein sequence ID" value="KAJ3734020.1"/>
    <property type="molecule type" value="Genomic_DNA"/>
</dbReference>
<dbReference type="Proteomes" id="UP001176059">
    <property type="component" value="Unassembled WGS sequence"/>
</dbReference>
<dbReference type="InterPro" id="IPR001525">
    <property type="entry name" value="C5_MeTfrase"/>
</dbReference>
<keyword evidence="3" id="KW-0808">Transferase</keyword>
<evidence type="ECO:0000256" key="1">
    <source>
        <dbReference type="ARBA" id="ARBA00011975"/>
    </source>
</evidence>
<name>A0AA38JQ64_9AGAR</name>
<evidence type="ECO:0000313" key="5">
    <source>
        <dbReference type="EMBL" id="KAJ3734020.1"/>
    </source>
</evidence>